<feature type="compositionally biased region" description="Basic residues" evidence="5">
    <location>
        <begin position="13"/>
        <end position="24"/>
    </location>
</feature>
<dbReference type="PANTHER" id="PTHR18921:SF2">
    <property type="entry name" value="THYROID RECEPTOR-INTERACTING PROTEIN 11"/>
    <property type="match status" value="1"/>
</dbReference>
<feature type="coiled-coil region" evidence="4">
    <location>
        <begin position="297"/>
        <end position="402"/>
    </location>
</feature>
<evidence type="ECO:0000313" key="7">
    <source>
        <dbReference type="EMBL" id="CAK4027397.1"/>
    </source>
</evidence>
<feature type="compositionally biased region" description="Basic and acidic residues" evidence="5">
    <location>
        <begin position="157"/>
        <end position="187"/>
    </location>
</feature>
<evidence type="ECO:0000256" key="3">
    <source>
        <dbReference type="ARBA" id="ARBA00023054"/>
    </source>
</evidence>
<dbReference type="InterPro" id="IPR000237">
    <property type="entry name" value="GRIP_dom"/>
</dbReference>
<keyword evidence="3 4" id="KW-0175">Coiled coil</keyword>
<dbReference type="PANTHER" id="PTHR18921">
    <property type="entry name" value="MYOSIN HEAVY CHAIN - RELATED"/>
    <property type="match status" value="1"/>
</dbReference>
<name>A0AAI8YZZ1_9PEZI</name>
<evidence type="ECO:0000256" key="1">
    <source>
        <dbReference type="ARBA" id="ARBA00004555"/>
    </source>
</evidence>
<reference evidence="7" key="1">
    <citation type="submission" date="2023-11" db="EMBL/GenBank/DDBJ databases">
        <authorList>
            <person name="Alioto T."/>
            <person name="Alioto T."/>
            <person name="Gomez Garrido J."/>
        </authorList>
    </citation>
    <scope>NUCLEOTIDE SEQUENCE</scope>
</reference>
<evidence type="ECO:0000256" key="5">
    <source>
        <dbReference type="SAM" id="MobiDB-lite"/>
    </source>
</evidence>
<accession>A0AAI8YZZ1</accession>
<feature type="region of interest" description="Disordered" evidence="5">
    <location>
        <begin position="506"/>
        <end position="542"/>
    </location>
</feature>
<protein>
    <submittedName>
        <fullName evidence="7">GRIP domain-containing</fullName>
    </submittedName>
</protein>
<feature type="compositionally biased region" description="Basic and acidic residues" evidence="5">
    <location>
        <begin position="95"/>
        <end position="108"/>
    </location>
</feature>
<dbReference type="InterPro" id="IPR019459">
    <property type="entry name" value="GRAB"/>
</dbReference>
<gene>
    <name evidence="7" type="ORF">LECACI_7A005071</name>
</gene>
<feature type="compositionally biased region" description="Polar residues" evidence="5">
    <location>
        <begin position="569"/>
        <end position="586"/>
    </location>
</feature>
<evidence type="ECO:0000256" key="4">
    <source>
        <dbReference type="SAM" id="Coils"/>
    </source>
</evidence>
<evidence type="ECO:0000259" key="6">
    <source>
        <dbReference type="PROSITE" id="PS50913"/>
    </source>
</evidence>
<organism evidence="7 8">
    <name type="scientific">Lecanosticta acicola</name>
    <dbReference type="NCBI Taxonomy" id="111012"/>
    <lineage>
        <taxon>Eukaryota</taxon>
        <taxon>Fungi</taxon>
        <taxon>Dikarya</taxon>
        <taxon>Ascomycota</taxon>
        <taxon>Pezizomycotina</taxon>
        <taxon>Dothideomycetes</taxon>
        <taxon>Dothideomycetidae</taxon>
        <taxon>Mycosphaerellales</taxon>
        <taxon>Mycosphaerellaceae</taxon>
        <taxon>Lecanosticta</taxon>
    </lineage>
</organism>
<feature type="region of interest" description="Disordered" evidence="5">
    <location>
        <begin position="224"/>
        <end position="262"/>
    </location>
</feature>
<feature type="compositionally biased region" description="Basic and acidic residues" evidence="5">
    <location>
        <begin position="248"/>
        <end position="262"/>
    </location>
</feature>
<dbReference type="GO" id="GO:0005794">
    <property type="term" value="C:Golgi apparatus"/>
    <property type="evidence" value="ECO:0007669"/>
    <property type="project" value="UniProtKB-SubCell"/>
</dbReference>
<sequence>MSAVNNPTDSKSAAKKKKKSKKKANGPSQQSNAALDQNGVKDSVVEDEEEDEASQSTNKGLMPPQKAEDTLHMPSSPPEPASPVERGQPVQNGSHTKESTSEADRRPDEPEDDDDEEAEPMNPSHGISADSDDTTARLNAMQEERDSLKAEVTQLRESLESFQKKHSEELSGVKDELQQTQESRDHAETQYKNLLGKVNTIRTQLGERLKADAAELETARERIEELETSNRTAGEENERLQDQMSKLNSEKESQASEIEELRNRTNLSQGNWVKERDELVRREAYMREEYEVAKQAMQDWEILATEERSRREALEERVQELEEQLNGQREAYERVRGEAETQGNTVDGLQRALRDLQEERKRELREMVEQSQSQLESLRAQTKAAEDAATDLKKELDTTQKELERAAPFEKEVKEKNLLIGKLRHEAVILNDHLTKALRFLKRGKPEDNVDRQIVTNHFLQFLQLDRSDPKKFQVLQLIAALLGWDEQQREQAGLLRQGSGFSTAGGSLRVPVSPFRRTPSTPTLTGNFDPMSPSSETGGRESLAELWSDFLEREAETGVGGHSRRPSLAQQSVRSPSLSLPQQSAGIMAPPMRSPDLKRKESASQATSAAAATGTGSGRQESRSSSAAGE</sequence>
<feature type="domain" description="GRIP" evidence="6">
    <location>
        <begin position="445"/>
        <end position="496"/>
    </location>
</feature>
<dbReference type="AlphaFoldDB" id="A0AAI8YZZ1"/>
<feature type="region of interest" description="Disordered" evidence="5">
    <location>
        <begin position="557"/>
        <end position="631"/>
    </location>
</feature>
<evidence type="ECO:0000256" key="2">
    <source>
        <dbReference type="ARBA" id="ARBA00023034"/>
    </source>
</evidence>
<feature type="region of interest" description="Disordered" evidence="5">
    <location>
        <begin position="1"/>
        <end position="187"/>
    </location>
</feature>
<feature type="compositionally biased region" description="Low complexity" evidence="5">
    <location>
        <begin position="604"/>
        <end position="615"/>
    </location>
</feature>
<feature type="compositionally biased region" description="Polar residues" evidence="5">
    <location>
        <begin position="519"/>
        <end position="538"/>
    </location>
</feature>
<dbReference type="GO" id="GO:0031267">
    <property type="term" value="F:small GTPase binding"/>
    <property type="evidence" value="ECO:0007669"/>
    <property type="project" value="TreeGrafter"/>
</dbReference>
<dbReference type="EMBL" id="CAVMBE010000031">
    <property type="protein sequence ID" value="CAK4027397.1"/>
    <property type="molecule type" value="Genomic_DNA"/>
</dbReference>
<dbReference type="GO" id="GO:0007030">
    <property type="term" value="P:Golgi organization"/>
    <property type="evidence" value="ECO:0007669"/>
    <property type="project" value="TreeGrafter"/>
</dbReference>
<dbReference type="PROSITE" id="PS50913">
    <property type="entry name" value="GRIP"/>
    <property type="match status" value="1"/>
</dbReference>
<comment type="subcellular location">
    <subcellularLocation>
        <location evidence="1">Golgi apparatus</location>
    </subcellularLocation>
</comment>
<feature type="compositionally biased region" description="Acidic residues" evidence="5">
    <location>
        <begin position="109"/>
        <end position="119"/>
    </location>
</feature>
<dbReference type="GO" id="GO:0006888">
    <property type="term" value="P:endoplasmic reticulum to Golgi vesicle-mediated transport"/>
    <property type="evidence" value="ECO:0007669"/>
    <property type="project" value="TreeGrafter"/>
</dbReference>
<keyword evidence="2" id="KW-0333">Golgi apparatus</keyword>
<keyword evidence="8" id="KW-1185">Reference proteome</keyword>
<evidence type="ECO:0000313" key="8">
    <source>
        <dbReference type="Proteomes" id="UP001296104"/>
    </source>
</evidence>
<comment type="caution">
    <text evidence="7">The sequence shown here is derived from an EMBL/GenBank/DDBJ whole genome shotgun (WGS) entry which is preliminary data.</text>
</comment>
<dbReference type="Gene3D" id="1.10.287.1490">
    <property type="match status" value="1"/>
</dbReference>
<dbReference type="Pfam" id="PF10375">
    <property type="entry name" value="GRAB"/>
    <property type="match status" value="1"/>
</dbReference>
<dbReference type="Proteomes" id="UP001296104">
    <property type="component" value="Unassembled WGS sequence"/>
</dbReference>
<proteinExistence type="predicted"/>
<feature type="compositionally biased region" description="Polar residues" evidence="5">
    <location>
        <begin position="26"/>
        <end position="35"/>
    </location>
</feature>